<accession>A0ABS6GRK0</accession>
<dbReference type="Gene3D" id="3.30.70.100">
    <property type="match status" value="1"/>
</dbReference>
<dbReference type="InterPro" id="IPR036163">
    <property type="entry name" value="HMA_dom_sf"/>
</dbReference>
<dbReference type="EMBL" id="JAHLZF010000020">
    <property type="protein sequence ID" value="MBU6081703.1"/>
    <property type="molecule type" value="Genomic_DNA"/>
</dbReference>
<name>A0ABS6GRK0_9BACI</name>
<reference evidence="2 3" key="1">
    <citation type="journal article" date="2011" name="Int. J. Syst. Evol. Microbiol.">
        <title>Allobacillus halotolerans gen. nov., sp. nov. isolated from shrimp paste.</title>
        <authorList>
            <person name="Sheu S.Y."/>
            <person name="Arun A.B."/>
            <person name="Jiang S.R."/>
            <person name="Young C.C."/>
            <person name="Chen W.M."/>
        </authorList>
    </citation>
    <scope>NUCLEOTIDE SEQUENCE [LARGE SCALE GENOMIC DNA]</scope>
    <source>
        <strain evidence="2 3">LMG 24826</strain>
    </source>
</reference>
<feature type="domain" description="HMA" evidence="1">
    <location>
        <begin position="2"/>
        <end position="68"/>
    </location>
</feature>
<proteinExistence type="predicted"/>
<dbReference type="Proteomes" id="UP000812672">
    <property type="component" value="Unassembled WGS sequence"/>
</dbReference>
<sequence length="68" mass="7868">MKKILLTIDPLTCPGCASEMESMILEKEGIEFGKVFHQLGKVLCRYDEEKIDSDTVEHWIQQIDTKVR</sequence>
<dbReference type="PROSITE" id="PS50846">
    <property type="entry name" value="HMA_2"/>
    <property type="match status" value="1"/>
</dbReference>
<protein>
    <submittedName>
        <fullName evidence="2">Heavy-metal-associated domain-containing protein</fullName>
    </submittedName>
</protein>
<evidence type="ECO:0000313" key="2">
    <source>
        <dbReference type="EMBL" id="MBU6081703.1"/>
    </source>
</evidence>
<dbReference type="InterPro" id="IPR006121">
    <property type="entry name" value="HMA_dom"/>
</dbReference>
<dbReference type="CDD" id="cd00371">
    <property type="entry name" value="HMA"/>
    <property type="match status" value="1"/>
</dbReference>
<dbReference type="RefSeq" id="WP_144162451.1">
    <property type="nucleotide sequence ID" value="NZ_CAUPKR010000013.1"/>
</dbReference>
<dbReference type="SUPFAM" id="SSF55008">
    <property type="entry name" value="HMA, heavy metal-associated domain"/>
    <property type="match status" value="1"/>
</dbReference>
<organism evidence="2 3">
    <name type="scientific">Allobacillus halotolerans</name>
    <dbReference type="NCBI Taxonomy" id="570278"/>
    <lineage>
        <taxon>Bacteria</taxon>
        <taxon>Bacillati</taxon>
        <taxon>Bacillota</taxon>
        <taxon>Bacilli</taxon>
        <taxon>Bacillales</taxon>
        <taxon>Bacillaceae</taxon>
        <taxon>Allobacillus</taxon>
    </lineage>
</organism>
<evidence type="ECO:0000313" key="3">
    <source>
        <dbReference type="Proteomes" id="UP000812672"/>
    </source>
</evidence>
<evidence type="ECO:0000259" key="1">
    <source>
        <dbReference type="PROSITE" id="PS50846"/>
    </source>
</evidence>
<gene>
    <name evidence="2" type="ORF">KQ486_11830</name>
</gene>
<comment type="caution">
    <text evidence="2">The sequence shown here is derived from an EMBL/GenBank/DDBJ whole genome shotgun (WGS) entry which is preliminary data.</text>
</comment>
<keyword evidence="3" id="KW-1185">Reference proteome</keyword>